<dbReference type="PANTHER" id="PTHR24223">
    <property type="entry name" value="ATP-BINDING CASSETTE SUB-FAMILY C"/>
    <property type="match status" value="1"/>
</dbReference>
<evidence type="ECO:0000259" key="8">
    <source>
        <dbReference type="PROSITE" id="PS50893"/>
    </source>
</evidence>
<dbReference type="Pfam" id="PF00005">
    <property type="entry name" value="ABC_tran"/>
    <property type="match status" value="2"/>
</dbReference>
<feature type="region of interest" description="Disordered" evidence="6">
    <location>
        <begin position="972"/>
        <end position="1048"/>
    </location>
</feature>
<feature type="transmembrane region" description="Helical" evidence="7">
    <location>
        <begin position="58"/>
        <end position="81"/>
    </location>
</feature>
<proteinExistence type="predicted"/>
<accession>A0A812JFM4</accession>
<gene>
    <name evidence="9" type="primary">cctS</name>
    <name evidence="9" type="ORF">SNAT2548_LOCUS6329</name>
</gene>
<evidence type="ECO:0000256" key="4">
    <source>
        <dbReference type="ARBA" id="ARBA00022989"/>
    </source>
</evidence>
<dbReference type="Proteomes" id="UP000604046">
    <property type="component" value="Unassembled WGS sequence"/>
</dbReference>
<evidence type="ECO:0000313" key="10">
    <source>
        <dbReference type="Proteomes" id="UP000604046"/>
    </source>
</evidence>
<dbReference type="SMART" id="SM00382">
    <property type="entry name" value="AAA"/>
    <property type="match status" value="2"/>
</dbReference>
<keyword evidence="1 7" id="KW-0812">Transmembrane</keyword>
<feature type="domain" description="ABC transporter" evidence="8">
    <location>
        <begin position="411"/>
        <end position="640"/>
    </location>
</feature>
<keyword evidence="10" id="KW-1185">Reference proteome</keyword>
<keyword evidence="5 7" id="KW-0472">Membrane</keyword>
<feature type="compositionally biased region" description="Low complexity" evidence="6">
    <location>
        <begin position="977"/>
        <end position="999"/>
    </location>
</feature>
<feature type="compositionally biased region" description="Low complexity" evidence="6">
    <location>
        <begin position="742"/>
        <end position="757"/>
    </location>
</feature>
<comment type="caution">
    <text evidence="9">The sequence shown here is derived from an EMBL/GenBank/DDBJ whole genome shotgun (WGS) entry which is preliminary data.</text>
</comment>
<dbReference type="EMBL" id="CAJNDS010000420">
    <property type="protein sequence ID" value="CAE7204206.1"/>
    <property type="molecule type" value="Genomic_DNA"/>
</dbReference>
<feature type="non-terminal residue" evidence="9">
    <location>
        <position position="1"/>
    </location>
</feature>
<dbReference type="Gene3D" id="3.40.50.300">
    <property type="entry name" value="P-loop containing nucleotide triphosphate hydrolases"/>
    <property type="match status" value="2"/>
</dbReference>
<feature type="transmembrane region" description="Helical" evidence="7">
    <location>
        <begin position="166"/>
        <end position="184"/>
    </location>
</feature>
<dbReference type="InterPro" id="IPR027417">
    <property type="entry name" value="P-loop_NTPase"/>
</dbReference>
<feature type="region of interest" description="Disordered" evidence="6">
    <location>
        <begin position="694"/>
        <end position="901"/>
    </location>
</feature>
<dbReference type="GO" id="GO:0016020">
    <property type="term" value="C:membrane"/>
    <property type="evidence" value="ECO:0007669"/>
    <property type="project" value="InterPro"/>
</dbReference>
<dbReference type="InterPro" id="IPR050173">
    <property type="entry name" value="ABC_transporter_C-like"/>
</dbReference>
<dbReference type="InterPro" id="IPR003593">
    <property type="entry name" value="AAA+_ATPase"/>
</dbReference>
<dbReference type="Gene3D" id="1.20.1560.10">
    <property type="entry name" value="ABC transporter type 1, transmembrane domain"/>
    <property type="match status" value="1"/>
</dbReference>
<evidence type="ECO:0000256" key="6">
    <source>
        <dbReference type="SAM" id="MobiDB-lite"/>
    </source>
</evidence>
<dbReference type="OrthoDB" id="4865934at2759"/>
<dbReference type="InterPro" id="IPR036640">
    <property type="entry name" value="ABC1_TM_sf"/>
</dbReference>
<name>A0A812JFM4_9DINO</name>
<feature type="domain" description="ABC transporter" evidence="8">
    <location>
        <begin position="1565"/>
        <end position="1798"/>
    </location>
</feature>
<feature type="transmembrane region" description="Helical" evidence="7">
    <location>
        <begin position="101"/>
        <end position="117"/>
    </location>
</feature>
<dbReference type="SUPFAM" id="SSF90123">
    <property type="entry name" value="ABC transporter transmembrane region"/>
    <property type="match status" value="2"/>
</dbReference>
<protein>
    <submittedName>
        <fullName evidence="9">CctS protein</fullName>
    </submittedName>
</protein>
<dbReference type="GO" id="GO:0016887">
    <property type="term" value="F:ATP hydrolysis activity"/>
    <property type="evidence" value="ECO:0007669"/>
    <property type="project" value="InterPro"/>
</dbReference>
<evidence type="ECO:0000256" key="5">
    <source>
        <dbReference type="ARBA" id="ARBA00023136"/>
    </source>
</evidence>
<dbReference type="GO" id="GO:0005524">
    <property type="term" value="F:ATP binding"/>
    <property type="evidence" value="ECO:0007669"/>
    <property type="project" value="UniProtKB-KW"/>
</dbReference>
<evidence type="ECO:0000256" key="3">
    <source>
        <dbReference type="ARBA" id="ARBA00022840"/>
    </source>
</evidence>
<evidence type="ECO:0000256" key="2">
    <source>
        <dbReference type="ARBA" id="ARBA00022741"/>
    </source>
</evidence>
<keyword evidence="4 7" id="KW-1133">Transmembrane helix</keyword>
<keyword evidence="3" id="KW-0067">ATP-binding</keyword>
<organism evidence="9 10">
    <name type="scientific">Symbiodinium natans</name>
    <dbReference type="NCBI Taxonomy" id="878477"/>
    <lineage>
        <taxon>Eukaryota</taxon>
        <taxon>Sar</taxon>
        <taxon>Alveolata</taxon>
        <taxon>Dinophyceae</taxon>
        <taxon>Suessiales</taxon>
        <taxon>Symbiodiniaceae</taxon>
        <taxon>Symbiodinium</taxon>
    </lineage>
</organism>
<dbReference type="PROSITE" id="PS50893">
    <property type="entry name" value="ABC_TRANSPORTER_2"/>
    <property type="match status" value="2"/>
</dbReference>
<reference evidence="9" key="1">
    <citation type="submission" date="2021-02" db="EMBL/GenBank/DDBJ databases">
        <authorList>
            <person name="Dougan E. K."/>
            <person name="Rhodes N."/>
            <person name="Thang M."/>
            <person name="Chan C."/>
        </authorList>
    </citation>
    <scope>NUCLEOTIDE SEQUENCE</scope>
</reference>
<evidence type="ECO:0000256" key="7">
    <source>
        <dbReference type="SAM" id="Phobius"/>
    </source>
</evidence>
<sequence length="1909" mass="205160">APRDFAPRTLRALSKAAKQFGQGQVADGVRAAVAAVCEGTCDGGFSMRALSALCRQRLRLVVALETASVLLEALTVLVLGVVLQELELGDSLPWLGDFDHAALRAVPFALFIFGRCFEQLAHHRRRKLTEQVALALRSRLFQAASRGGPLPSPALKEAVEALTTRCRLRLVAPVLGGALSVAFLVTATSIAAAAGTSMLLLATALEVFLKRRVAKWEHATSKLRRRREALSDTFFFDMKCASATVKIFGWEQLAFGQLAELRSEERRLQDRTQRLQSTASAVQSVAGIWGCLASLALYWLVLGPPSLWRCFQALAACRLLGRQLQQGLGILLIAFPAAAATQALKAPKLPPKQGTLASYKTSRLAVAVEGMRFFWQRGEAAPPSPPKPSGLTAAMKAKKVGNSLSLVDSVTDDASVAERAKRSVQASTGFDLKVLSLQVKRGSQVALVGAAGSGKSTLLAGLAGGCQSELWGEDMEENGILLSGRLAYAPQQPAILTGSSIRENVLFGSVWDTHRYEQVLATSTLSEDLSTMPLGDRSLPDKLSAAALQAMQLARALYMEAEILLLDEPFLHMEPDRAKRALSSLVRKTKDRTLVLATQALSVLGPMDNIVVLRNGTVFEQGDYKTLASMPTEFSRLLLIAKEKDKRSRESTSRGFSCPYICYEVASDPLRELYPLDEEFGTFPTFGSGSVLEAGPRKWVPDSTASSQQPPPPPEPMANQFAPTAVPTGSPGAEDPPPKRLPSASAVPAVGASEAGGFLNRAAESPKEVPELPEEEGIPLPKTSAASREVLGIPGPIAPPRPAEDDDVTSPEAASSPSADGLRRRSAGPVDSEAPSPSPVLRPDADHSAPLPQRLGKPEEDGKAKRRRGEERGERERGKARAPAPAASEMEEKQGFLSYGSRSSSGFERFERLGGRQEVGSLPKGRGNGVLLLLVNSGHASALLVAVLVLGMLANLSVPIVLSYIVAEVPTESSGNTDAGTTTASAMTSTLSETLQSTSRPPPGPVVPSWEPGTTDNSEVVWRGFSSTTEASPIAPTPSTTSTTSATSDVTVSLQGPSEEWSLRSTNHFCAEPDLGQETRPQGNYELDATVGWHWLTKLTLAACQRACEDLADWACRFISWGGPVGSERYCYVHRHCNSMMSVPTYQILEVNLTESPRRLNSWRWAPRALRPLGSPAPGGWPRYARQLLQVQIGDGGMMAWFSENAVKVLLAVLSILLPVLALSQARSAASAALQASHQSSQQQLRALLAGAGPASPASGDGVVMAGNLSKDEDLELASSKQTRYSFLQDVADADHFLPSALPHCALALTQVLAALLCTAAACSRQAVPAVMLTILLASSLYFHHRRLSMVQQLRRFASCSEAAAALRVLHLTECHEVLCLHGHIETIWKEYEAFCQDAALAAIASDAAERWLYSCIHGLVALLLGLLSFSAMTQAQSLPSRLGFAVAAASLAQVALLPDALIELVKHGARLTHGLAALRRMAQTYKETSPEELESPILLETPELEDKRSVITRSGKVALGDVMIENETVGEVATAKPQARGQSVSLAGFPMEKVPGDWPYFGAVEFEKVTVRYGPGFSPALSSCSLVLPAGKALLVVGAQGCGKSSLLKALLRCCHIESGRVVLDAVDVRSVGLSTLRGRVGVVPQELCIFRGTWRQNLDPMREFEEEDLRRVLRLMRLENFTSELDAAVPLQALGPSAVLLCLCRAMLRLLEGRSKLLLLDAATCRLTSTSDADLTAIVLRYCRRRGAAVLQVSRRPQQAPLYDEVAVMATGRVVEQGPAKKLWVKDGALRRVAKDQGLDSSKMTKPDAVAARLMPVWGWEVSPQEDPSFSDEFAVSMKKAGALQGCSGLSASEETQSSEQLLFGTPRRKVEAPREVRSTLESLRCFLETCVQLCHYARRVGKEDKG</sequence>
<dbReference type="GO" id="GO:0042626">
    <property type="term" value="F:ATPase-coupled transmembrane transporter activity"/>
    <property type="evidence" value="ECO:0007669"/>
    <property type="project" value="TreeGrafter"/>
</dbReference>
<feature type="compositionally biased region" description="Basic and acidic residues" evidence="6">
    <location>
        <begin position="856"/>
        <end position="879"/>
    </location>
</feature>
<keyword evidence="2" id="KW-0547">Nucleotide-binding</keyword>
<dbReference type="InterPro" id="IPR003439">
    <property type="entry name" value="ABC_transporter-like_ATP-bd"/>
</dbReference>
<evidence type="ECO:0000256" key="1">
    <source>
        <dbReference type="ARBA" id="ARBA00022692"/>
    </source>
</evidence>
<evidence type="ECO:0000313" key="9">
    <source>
        <dbReference type="EMBL" id="CAE7204206.1"/>
    </source>
</evidence>
<dbReference type="SUPFAM" id="SSF52540">
    <property type="entry name" value="P-loop containing nucleoside triphosphate hydrolases"/>
    <property type="match status" value="2"/>
</dbReference>
<feature type="compositionally biased region" description="Low complexity" evidence="6">
    <location>
        <begin position="1026"/>
        <end position="1048"/>
    </location>
</feature>